<dbReference type="EMBL" id="AP035881">
    <property type="protein sequence ID" value="BFP47156.1"/>
    <property type="molecule type" value="Genomic_DNA"/>
</dbReference>
<dbReference type="InterPro" id="IPR001466">
    <property type="entry name" value="Beta-lactam-related"/>
</dbReference>
<protein>
    <submittedName>
        <fullName evidence="2">Serine hydrolase domain-containing protein</fullName>
    </submittedName>
</protein>
<keyword evidence="2" id="KW-0378">Hydrolase</keyword>
<dbReference type="PANTHER" id="PTHR46825:SF7">
    <property type="entry name" value="D-ALANYL-D-ALANINE CARBOXYPEPTIDASE"/>
    <property type="match status" value="1"/>
</dbReference>
<sequence length="382" mass="40849">MSSQTSDRPPTLLPVPSPELAHLLRPLFSGVSPTGGVAIAVIRGNERTVVCRGYVDRSGARPVRADTRFALGSVTKTFTGLLLAEMVARGEVGYEDPIDRHLPAEVLPGYPQDRPITLLHLATHTSGLPRLPVGLLPSALPRWFTAPYATFSRPHLFRALPRTPVRGAPGAQVRYSSLGCGLLGLALESAAGVRYEELLASRICGPLGLIDTSCGPDREQAHGYRRGRRVPSFRLPALPGAAALSSTADDMLRYLQAHLAVDAVPIQDRNGTAAAALKAALREVRLPRVERRRSGARIAVTWNHRTEEEGELLFHTGTTGSLRVRGARAEASGGRDSGPASAVFAGYHPGAQVGLVAMASTLPGLRRRFNQTAFATLRRLAA</sequence>
<feature type="domain" description="Beta-lactamase-related" evidence="1">
    <location>
        <begin position="35"/>
        <end position="364"/>
    </location>
</feature>
<organism evidence="2">
    <name type="scientific">Kitasatospora sp. CMC57</name>
    <dbReference type="NCBI Taxonomy" id="3231513"/>
    <lineage>
        <taxon>Bacteria</taxon>
        <taxon>Bacillati</taxon>
        <taxon>Actinomycetota</taxon>
        <taxon>Actinomycetes</taxon>
        <taxon>Kitasatosporales</taxon>
        <taxon>Streptomycetaceae</taxon>
        <taxon>Kitasatospora</taxon>
    </lineage>
</organism>
<dbReference type="Pfam" id="PF00144">
    <property type="entry name" value="Beta-lactamase"/>
    <property type="match status" value="1"/>
</dbReference>
<dbReference type="Gene3D" id="3.40.710.10">
    <property type="entry name" value="DD-peptidase/beta-lactamase superfamily"/>
    <property type="match status" value="1"/>
</dbReference>
<dbReference type="InterPro" id="IPR050491">
    <property type="entry name" value="AmpC-like"/>
</dbReference>
<name>A0AB33K0A3_9ACTN</name>
<reference evidence="2" key="1">
    <citation type="submission" date="2024-07" db="EMBL/GenBank/DDBJ databases">
        <title>Complete genome sequences of cellulolytic bacteria, Kitasatospora sp. CMC57 and Streptomyces sp. CMC78, isolated from Japanese agricultural soil.</title>
        <authorList>
            <person name="Hashimoto T."/>
            <person name="Ito M."/>
            <person name="Iwamoto M."/>
            <person name="Fukahori D."/>
            <person name="Shoda T."/>
            <person name="Sakoda M."/>
            <person name="Morohoshi T."/>
            <person name="Mitsuboshi M."/>
            <person name="Nishizawa T."/>
        </authorList>
    </citation>
    <scope>NUCLEOTIDE SEQUENCE</scope>
    <source>
        <strain evidence="2">CMC57</strain>
    </source>
</reference>
<dbReference type="PANTHER" id="PTHR46825">
    <property type="entry name" value="D-ALANYL-D-ALANINE-CARBOXYPEPTIDASE/ENDOPEPTIDASE AMPH"/>
    <property type="match status" value="1"/>
</dbReference>
<proteinExistence type="predicted"/>
<gene>
    <name evidence="2" type="ORF">KCMC57_35240</name>
</gene>
<dbReference type="InterPro" id="IPR012338">
    <property type="entry name" value="Beta-lactam/transpept-like"/>
</dbReference>
<dbReference type="SUPFAM" id="SSF56601">
    <property type="entry name" value="beta-lactamase/transpeptidase-like"/>
    <property type="match status" value="1"/>
</dbReference>
<accession>A0AB33K0A3</accession>
<dbReference type="AlphaFoldDB" id="A0AB33K0A3"/>
<dbReference type="RefSeq" id="WP_407989534.1">
    <property type="nucleotide sequence ID" value="NZ_AP035881.2"/>
</dbReference>
<evidence type="ECO:0000259" key="1">
    <source>
        <dbReference type="Pfam" id="PF00144"/>
    </source>
</evidence>
<evidence type="ECO:0000313" key="2">
    <source>
        <dbReference type="EMBL" id="BFP47156.1"/>
    </source>
</evidence>
<dbReference type="GO" id="GO:0016787">
    <property type="term" value="F:hydrolase activity"/>
    <property type="evidence" value="ECO:0007669"/>
    <property type="project" value="UniProtKB-KW"/>
</dbReference>